<proteinExistence type="predicted"/>
<feature type="domain" description="F5/8 type C" evidence="1">
    <location>
        <begin position="1"/>
        <end position="78"/>
    </location>
</feature>
<protein>
    <recommendedName>
        <fullName evidence="1">F5/8 type C domain-containing protein</fullName>
    </recommendedName>
</protein>
<dbReference type="PROSITE" id="PS50022">
    <property type="entry name" value="FA58C_3"/>
    <property type="match status" value="1"/>
</dbReference>
<keyword evidence="3" id="KW-1185">Reference proteome</keyword>
<comment type="caution">
    <text evidence="2">The sequence shown here is derived from an EMBL/GenBank/DDBJ whole genome shotgun (WGS) entry which is preliminary data.</text>
</comment>
<organism evidence="2 3">
    <name type="scientific">Vibrio artabrorum</name>
    <dbReference type="NCBI Taxonomy" id="446374"/>
    <lineage>
        <taxon>Bacteria</taxon>
        <taxon>Pseudomonadati</taxon>
        <taxon>Pseudomonadota</taxon>
        <taxon>Gammaproteobacteria</taxon>
        <taxon>Vibrionales</taxon>
        <taxon>Vibrionaceae</taxon>
        <taxon>Vibrio</taxon>
    </lineage>
</organism>
<reference evidence="3" key="1">
    <citation type="journal article" date="2019" name="Int. J. Syst. Evol. Microbiol.">
        <title>The Global Catalogue of Microorganisms (GCM) 10K type strain sequencing project: providing services to taxonomists for standard genome sequencing and annotation.</title>
        <authorList>
            <consortium name="The Broad Institute Genomics Platform"/>
            <consortium name="The Broad Institute Genome Sequencing Center for Infectious Disease"/>
            <person name="Wu L."/>
            <person name="Ma J."/>
        </authorList>
    </citation>
    <scope>NUCLEOTIDE SEQUENCE [LARGE SCALE GENOMIC DNA]</scope>
    <source>
        <strain evidence="3">CECT 7226</strain>
    </source>
</reference>
<name>A0ABT8CF84_9VIBR</name>
<evidence type="ECO:0000313" key="2">
    <source>
        <dbReference type="EMBL" id="MDN3700386.1"/>
    </source>
</evidence>
<dbReference type="Proteomes" id="UP001223712">
    <property type="component" value="Unassembled WGS sequence"/>
</dbReference>
<evidence type="ECO:0000313" key="3">
    <source>
        <dbReference type="Proteomes" id="UP001223712"/>
    </source>
</evidence>
<dbReference type="EMBL" id="JAUFQY010000001">
    <property type="protein sequence ID" value="MDN3700386.1"/>
    <property type="molecule type" value="Genomic_DNA"/>
</dbReference>
<evidence type="ECO:0000259" key="1">
    <source>
        <dbReference type="PROSITE" id="PS50022"/>
    </source>
</evidence>
<sequence length="78" mass="8151">MNVWKNDGVVCMWLKVDLDPPSTKKGLALLGAGAALVAGHPELITASVSADGVQFGGIIGASAPIVFGLWETLRNEFK</sequence>
<accession>A0ABT8CF84</accession>
<gene>
    <name evidence="2" type="ORF">QWY96_04805</name>
</gene>
<dbReference type="InterPro" id="IPR000421">
    <property type="entry name" value="FA58C"/>
</dbReference>